<dbReference type="EMBL" id="CAWUPB010000851">
    <property type="protein sequence ID" value="CAK7326590.1"/>
    <property type="molecule type" value="Genomic_DNA"/>
</dbReference>
<comment type="caution">
    <text evidence="2">The sequence shown here is derived from an EMBL/GenBank/DDBJ whole genome shotgun (WGS) entry which is preliminary data.</text>
</comment>
<sequence>MDAFSSVTLVALRAYLTTQYKISKTHFSLKPFVCLNPILVLTRESTQSRFIPFSGSPPVPHSRSLNLYSTPTGGGPVNPLSLRPPSSKLQAPAYSPIVDLTESHLTSHGHGHPLILIGQGA</sequence>
<dbReference type="Proteomes" id="UP001314170">
    <property type="component" value="Unassembled WGS sequence"/>
</dbReference>
<reference evidence="2 3" key="1">
    <citation type="submission" date="2024-01" db="EMBL/GenBank/DDBJ databases">
        <authorList>
            <person name="Waweru B."/>
        </authorList>
    </citation>
    <scope>NUCLEOTIDE SEQUENCE [LARGE SCALE GENOMIC DNA]</scope>
</reference>
<evidence type="ECO:0000313" key="3">
    <source>
        <dbReference type="Proteomes" id="UP001314170"/>
    </source>
</evidence>
<organism evidence="2 3">
    <name type="scientific">Dovyalis caffra</name>
    <dbReference type="NCBI Taxonomy" id="77055"/>
    <lineage>
        <taxon>Eukaryota</taxon>
        <taxon>Viridiplantae</taxon>
        <taxon>Streptophyta</taxon>
        <taxon>Embryophyta</taxon>
        <taxon>Tracheophyta</taxon>
        <taxon>Spermatophyta</taxon>
        <taxon>Magnoliopsida</taxon>
        <taxon>eudicotyledons</taxon>
        <taxon>Gunneridae</taxon>
        <taxon>Pentapetalae</taxon>
        <taxon>rosids</taxon>
        <taxon>fabids</taxon>
        <taxon>Malpighiales</taxon>
        <taxon>Salicaceae</taxon>
        <taxon>Flacourtieae</taxon>
        <taxon>Dovyalis</taxon>
    </lineage>
</organism>
<gene>
    <name evidence="2" type="ORF">DCAF_LOCUS4292</name>
</gene>
<keyword evidence="3" id="KW-1185">Reference proteome</keyword>
<protein>
    <submittedName>
        <fullName evidence="2">Uncharacterized protein</fullName>
    </submittedName>
</protein>
<dbReference type="AlphaFoldDB" id="A0AAV1R235"/>
<name>A0AAV1R235_9ROSI</name>
<evidence type="ECO:0000256" key="1">
    <source>
        <dbReference type="SAM" id="MobiDB-lite"/>
    </source>
</evidence>
<evidence type="ECO:0000313" key="2">
    <source>
        <dbReference type="EMBL" id="CAK7326590.1"/>
    </source>
</evidence>
<proteinExistence type="predicted"/>
<accession>A0AAV1R235</accession>
<feature type="region of interest" description="Disordered" evidence="1">
    <location>
        <begin position="52"/>
        <end position="85"/>
    </location>
</feature>